<name>A0AAE8SU23_9PEZI</name>
<sequence length="177" mass="19315">MGYSFYEGTVPHFKGALASLNSILKKAEEYAAEKSIATEDILSWRLADDMLPFSFQAYMVIDTTRKLLARVNGEEPVALDKDSFNSFAAIYNYIAETEKALATADPAVFEARSDVTVTIGMGQGNSIEAPAKGWAALYGLPNVFFHLTTAYAILRNKGVPLGKRDYVGAFVAPWISA</sequence>
<evidence type="ECO:0000313" key="2">
    <source>
        <dbReference type="Proteomes" id="UP001187682"/>
    </source>
</evidence>
<evidence type="ECO:0008006" key="3">
    <source>
        <dbReference type="Google" id="ProtNLM"/>
    </source>
</evidence>
<organism evidence="1 2">
    <name type="scientific">Cephalotrichum gorgonifer</name>
    <dbReference type="NCBI Taxonomy" id="2041049"/>
    <lineage>
        <taxon>Eukaryota</taxon>
        <taxon>Fungi</taxon>
        <taxon>Dikarya</taxon>
        <taxon>Ascomycota</taxon>
        <taxon>Pezizomycotina</taxon>
        <taxon>Sordariomycetes</taxon>
        <taxon>Hypocreomycetidae</taxon>
        <taxon>Microascales</taxon>
        <taxon>Microascaceae</taxon>
        <taxon>Cephalotrichum</taxon>
    </lineage>
</organism>
<dbReference type="InterPro" id="IPR018531">
    <property type="entry name" value="DUF1993"/>
</dbReference>
<keyword evidence="2" id="KW-1185">Reference proteome</keyword>
<comment type="caution">
    <text evidence="1">The sequence shown here is derived from an EMBL/GenBank/DDBJ whole genome shotgun (WGS) entry which is preliminary data.</text>
</comment>
<accession>A0AAE8SU23</accession>
<dbReference type="PANTHER" id="PTHR36922:SF1">
    <property type="entry name" value="DUF1993 DOMAIN-CONTAINING PROTEIN"/>
    <property type="match status" value="1"/>
</dbReference>
<protein>
    <recommendedName>
        <fullName evidence="3">DUF1993 domain-containing protein</fullName>
    </recommendedName>
</protein>
<dbReference type="EMBL" id="ONZQ02000004">
    <property type="protein sequence ID" value="SPO01156.1"/>
    <property type="molecule type" value="Genomic_DNA"/>
</dbReference>
<gene>
    <name evidence="1" type="ORF">DNG_03903</name>
</gene>
<dbReference type="SUPFAM" id="SSF109854">
    <property type="entry name" value="DinB/YfiT-like putative metalloenzymes"/>
    <property type="match status" value="1"/>
</dbReference>
<dbReference type="Pfam" id="PF09351">
    <property type="entry name" value="DUF1993"/>
    <property type="match status" value="1"/>
</dbReference>
<dbReference type="PANTHER" id="PTHR36922">
    <property type="entry name" value="BLL2446 PROTEIN"/>
    <property type="match status" value="1"/>
</dbReference>
<dbReference type="AlphaFoldDB" id="A0AAE8SU23"/>
<reference evidence="1" key="1">
    <citation type="submission" date="2018-03" db="EMBL/GenBank/DDBJ databases">
        <authorList>
            <person name="Guldener U."/>
        </authorList>
    </citation>
    <scope>NUCLEOTIDE SEQUENCE</scope>
</reference>
<dbReference type="InterPro" id="IPR034660">
    <property type="entry name" value="DinB/YfiT-like"/>
</dbReference>
<proteinExistence type="predicted"/>
<dbReference type="Gene3D" id="1.20.120.450">
    <property type="entry name" value="dinb family like domain"/>
    <property type="match status" value="1"/>
</dbReference>
<dbReference type="Proteomes" id="UP001187682">
    <property type="component" value="Unassembled WGS sequence"/>
</dbReference>
<evidence type="ECO:0000313" key="1">
    <source>
        <dbReference type="EMBL" id="SPO01156.1"/>
    </source>
</evidence>